<gene>
    <name evidence="2" type="ORF">BCR43DRAFT_489138</name>
</gene>
<keyword evidence="1" id="KW-0472">Membrane</keyword>
<reference evidence="2 3" key="1">
    <citation type="submission" date="2016-07" db="EMBL/GenBank/DDBJ databases">
        <title>Pervasive Adenine N6-methylation of Active Genes in Fungi.</title>
        <authorList>
            <consortium name="DOE Joint Genome Institute"/>
            <person name="Mondo S.J."/>
            <person name="Dannebaum R.O."/>
            <person name="Kuo R.C."/>
            <person name="Labutti K."/>
            <person name="Haridas S."/>
            <person name="Kuo A."/>
            <person name="Salamov A."/>
            <person name="Ahrendt S.R."/>
            <person name="Lipzen A."/>
            <person name="Sullivan W."/>
            <person name="Andreopoulos W.B."/>
            <person name="Clum A."/>
            <person name="Lindquist E."/>
            <person name="Daum C."/>
            <person name="Ramamoorthy G.K."/>
            <person name="Gryganskyi A."/>
            <person name="Culley D."/>
            <person name="Magnuson J.K."/>
            <person name="James T.Y."/>
            <person name="O'Malley M.A."/>
            <person name="Stajich J.E."/>
            <person name="Spatafora J.W."/>
            <person name="Visel A."/>
            <person name="Grigoriev I.V."/>
        </authorList>
    </citation>
    <scope>NUCLEOTIDE SEQUENCE [LARGE SCALE GENOMIC DNA]</scope>
    <source>
        <strain evidence="2 3">NRRL 2496</strain>
    </source>
</reference>
<protein>
    <submittedName>
        <fullName evidence="2">Uncharacterized protein</fullName>
    </submittedName>
</protein>
<evidence type="ECO:0000256" key="1">
    <source>
        <dbReference type="SAM" id="Phobius"/>
    </source>
</evidence>
<keyword evidence="3" id="KW-1185">Reference proteome</keyword>
<organism evidence="2 3">
    <name type="scientific">Syncephalastrum racemosum</name>
    <name type="common">Filamentous fungus</name>
    <dbReference type="NCBI Taxonomy" id="13706"/>
    <lineage>
        <taxon>Eukaryota</taxon>
        <taxon>Fungi</taxon>
        <taxon>Fungi incertae sedis</taxon>
        <taxon>Mucoromycota</taxon>
        <taxon>Mucoromycotina</taxon>
        <taxon>Mucoromycetes</taxon>
        <taxon>Mucorales</taxon>
        <taxon>Syncephalastraceae</taxon>
        <taxon>Syncephalastrum</taxon>
    </lineage>
</organism>
<dbReference type="EMBL" id="MCGN01000003">
    <property type="protein sequence ID" value="ORY99350.1"/>
    <property type="molecule type" value="Genomic_DNA"/>
</dbReference>
<proteinExistence type="predicted"/>
<name>A0A1X2HJS9_SYNRA</name>
<keyword evidence="1" id="KW-0812">Transmembrane</keyword>
<dbReference type="InParanoid" id="A0A1X2HJS9"/>
<dbReference type="AlphaFoldDB" id="A0A1X2HJS9"/>
<comment type="caution">
    <text evidence="2">The sequence shown here is derived from an EMBL/GenBank/DDBJ whole genome shotgun (WGS) entry which is preliminary data.</text>
</comment>
<accession>A0A1X2HJS9</accession>
<dbReference type="Proteomes" id="UP000242180">
    <property type="component" value="Unassembled WGS sequence"/>
</dbReference>
<sequence length="61" mass="6969">MSSRSTYISYCSCSFFSFYFFATLYIETIIVSVRSTINHCIISCRSVVFEVCPCQTQKQAA</sequence>
<evidence type="ECO:0000313" key="3">
    <source>
        <dbReference type="Proteomes" id="UP000242180"/>
    </source>
</evidence>
<feature type="transmembrane region" description="Helical" evidence="1">
    <location>
        <begin position="7"/>
        <end position="26"/>
    </location>
</feature>
<keyword evidence="1" id="KW-1133">Transmembrane helix</keyword>
<evidence type="ECO:0000313" key="2">
    <source>
        <dbReference type="EMBL" id="ORY99350.1"/>
    </source>
</evidence>